<gene>
    <name evidence="1" type="ORF">BS50DRAFT_659133</name>
</gene>
<evidence type="ECO:0000313" key="1">
    <source>
        <dbReference type="EMBL" id="PSN59107.1"/>
    </source>
</evidence>
<dbReference type="OrthoDB" id="3941101at2759"/>
<feature type="non-terminal residue" evidence="1">
    <location>
        <position position="1"/>
    </location>
</feature>
<evidence type="ECO:0000313" key="2">
    <source>
        <dbReference type="Proteomes" id="UP000240883"/>
    </source>
</evidence>
<sequence length="130" mass="14954">LRQTDRKPTSLYHYCLHTLSALYKIRHNGASRIFSRKPGKEIFRSSYQCASEEAIADIRFVNDDSLPWRPKALFIHNNPGSQDGSTMEAHNITNWTVTIQDIICTWSLKSMPISLVLRERTTDLIIACFI</sequence>
<reference evidence="1 2" key="1">
    <citation type="journal article" date="2018" name="Front. Microbiol.">
        <title>Genome-Wide Analysis of Corynespora cassiicola Leaf Fall Disease Putative Effectors.</title>
        <authorList>
            <person name="Lopez D."/>
            <person name="Ribeiro S."/>
            <person name="Label P."/>
            <person name="Fumanal B."/>
            <person name="Venisse J.S."/>
            <person name="Kohler A."/>
            <person name="de Oliveira R.R."/>
            <person name="Labutti K."/>
            <person name="Lipzen A."/>
            <person name="Lail K."/>
            <person name="Bauer D."/>
            <person name="Ohm R.A."/>
            <person name="Barry K.W."/>
            <person name="Spatafora J."/>
            <person name="Grigoriev I.V."/>
            <person name="Martin F.M."/>
            <person name="Pujade-Renaud V."/>
        </authorList>
    </citation>
    <scope>NUCLEOTIDE SEQUENCE [LARGE SCALE GENOMIC DNA]</scope>
    <source>
        <strain evidence="1 2">Philippines</strain>
    </source>
</reference>
<organism evidence="1 2">
    <name type="scientific">Corynespora cassiicola Philippines</name>
    <dbReference type="NCBI Taxonomy" id="1448308"/>
    <lineage>
        <taxon>Eukaryota</taxon>
        <taxon>Fungi</taxon>
        <taxon>Dikarya</taxon>
        <taxon>Ascomycota</taxon>
        <taxon>Pezizomycotina</taxon>
        <taxon>Dothideomycetes</taxon>
        <taxon>Pleosporomycetidae</taxon>
        <taxon>Pleosporales</taxon>
        <taxon>Corynesporascaceae</taxon>
        <taxon>Corynespora</taxon>
    </lineage>
</organism>
<protein>
    <submittedName>
        <fullName evidence="1">Uncharacterized protein</fullName>
    </submittedName>
</protein>
<name>A0A2T2N103_CORCC</name>
<keyword evidence="2" id="KW-1185">Reference proteome</keyword>
<proteinExistence type="predicted"/>
<dbReference type="Proteomes" id="UP000240883">
    <property type="component" value="Unassembled WGS sequence"/>
</dbReference>
<dbReference type="AlphaFoldDB" id="A0A2T2N103"/>
<accession>A0A2T2N103</accession>
<dbReference type="EMBL" id="KZ678165">
    <property type="protein sequence ID" value="PSN59107.1"/>
    <property type="molecule type" value="Genomic_DNA"/>
</dbReference>